<protein>
    <submittedName>
        <fullName evidence="1">Uncharacterized protein DUF3703</fullName>
    </submittedName>
</protein>
<comment type="caution">
    <text evidence="1">The sequence shown here is derived from an EMBL/GenBank/DDBJ whole genome shotgun (WGS) entry which is preliminary data.</text>
</comment>
<dbReference type="SUPFAM" id="SSF55961">
    <property type="entry name" value="Bet v1-like"/>
    <property type="match status" value="1"/>
</dbReference>
<evidence type="ECO:0000313" key="1">
    <source>
        <dbReference type="EMBL" id="TWG34644.1"/>
    </source>
</evidence>
<dbReference type="Pfam" id="PF12487">
    <property type="entry name" value="DUF3703"/>
    <property type="match status" value="1"/>
</dbReference>
<reference evidence="1 2" key="1">
    <citation type="journal article" date="2015" name="Stand. Genomic Sci.">
        <title>Genomic Encyclopedia of Bacterial and Archaeal Type Strains, Phase III: the genomes of soil and plant-associated and newly described type strains.</title>
        <authorList>
            <person name="Whitman W.B."/>
            <person name="Woyke T."/>
            <person name="Klenk H.P."/>
            <person name="Zhou Y."/>
            <person name="Lilburn T.G."/>
            <person name="Beck B.J."/>
            <person name="De Vos P."/>
            <person name="Vandamme P."/>
            <person name="Eisen J.A."/>
            <person name="Garrity G."/>
            <person name="Hugenholtz P."/>
            <person name="Kyrpides N.C."/>
        </authorList>
    </citation>
    <scope>NUCLEOTIDE SEQUENCE [LARGE SCALE GENOMIC DNA]</scope>
    <source>
        <strain evidence="1 2">DSM 64</strain>
    </source>
</reference>
<dbReference type="InterPro" id="IPR022172">
    <property type="entry name" value="DUF3703"/>
</dbReference>
<dbReference type="RefSeq" id="WP_208758746.1">
    <property type="nucleotide sequence ID" value="NZ_VJWE01000016.1"/>
</dbReference>
<sequence length="293" mass="32693">MRVRLSTPLHAPPEWVAAQLQSTSVFRHITAPLVRFKRPGGAPWPTHWSPGDLPLQMRLLGLLPMGSQTVRISIEPSAQAGAWPTLRDNGEGTLMRRWDHRITLQPLPDGRTLYTDDIDVVARHLPWLMTPLSAAFAQVFYRHRQRRWRQLAAHHAAARRADPLQRERAFDHLLTAFARDANAPPATRWHWLEAAHVLGQTTLSQHWRSHRAMLRYALQLRDLREAGGQVLRLALVPLGHALARLPIGNTGRAQVSALAPMAPQPHITQLIDGALAAASLSATQFQPKTDAGA</sequence>
<proteinExistence type="predicted"/>
<gene>
    <name evidence="1" type="ORF">ATF69_3645</name>
</gene>
<name>A0A561XEV4_ACIDE</name>
<evidence type="ECO:0000313" key="2">
    <source>
        <dbReference type="Proteomes" id="UP000321485"/>
    </source>
</evidence>
<dbReference type="AlphaFoldDB" id="A0A561XEV4"/>
<organism evidence="1 2">
    <name type="scientific">Acidovorax delafieldii</name>
    <name type="common">Pseudomonas delafieldii</name>
    <dbReference type="NCBI Taxonomy" id="47920"/>
    <lineage>
        <taxon>Bacteria</taxon>
        <taxon>Pseudomonadati</taxon>
        <taxon>Pseudomonadota</taxon>
        <taxon>Betaproteobacteria</taxon>
        <taxon>Burkholderiales</taxon>
        <taxon>Comamonadaceae</taxon>
        <taxon>Acidovorax</taxon>
    </lineage>
</organism>
<accession>A0A561XEV4</accession>
<dbReference type="Proteomes" id="UP000321485">
    <property type="component" value="Unassembled WGS sequence"/>
</dbReference>
<dbReference type="GeneID" id="301983012"/>
<dbReference type="EMBL" id="VJWE01000016">
    <property type="protein sequence ID" value="TWG34644.1"/>
    <property type="molecule type" value="Genomic_DNA"/>
</dbReference>